<sequence length="530" mass="55908">MNWTVLAAVLTTGLTVSLAASPLAGAQPSPAVTREECPSTVNVAGAECGRFDTPMRYDDPSGPTISVGYVRIPAADPSSRRGALFGNPGGPGGDAYTYFGTEGIGFSWPEEIRNEWDLVAVQPRGLMHSTPLNCQSPDPQTPVDLARLQFDSTFSGGGLTRSLCQGGRPGYPESITTENNARDWDAARRALGYDKISIMGLSYGTYLGSAYASMFPERTDRVVLDSAMDPNLSWQALMRTQQGGYERALNDYFAFVAANDATYGMGDTPLKAYQYWSNRIVAETGTNPTVTPPPARVGDLPPGLELAGQAAADAITATGKARVEGDGIISRLLNPGASQVTSPLLLTTRMTLPQPQGWDTLARMTNGSLEPSGASGAPQAVLEELQGQQIALNQLQAVQMCNENITPPDYGLVPAALWSSYVTGDLFTMPNAVIGSGMYCSGAGAVTGLAPLDGSRLAHRPLQINATGDPQTVYSGHRALADAMGSQVVTVHGPGHGHVGLGNKAVDRIVVDYLRNGFTGATDAPEFFEQ</sequence>
<evidence type="ECO:0000256" key="2">
    <source>
        <dbReference type="ARBA" id="ARBA00022729"/>
    </source>
</evidence>
<evidence type="ECO:0000256" key="3">
    <source>
        <dbReference type="ARBA" id="ARBA00022801"/>
    </source>
</evidence>
<evidence type="ECO:0000256" key="4">
    <source>
        <dbReference type="SAM" id="SignalP"/>
    </source>
</evidence>
<organism evidence="7 8">
    <name type="scientific">Corynebacterium qintianiae</name>
    <dbReference type="NCBI Taxonomy" id="2709392"/>
    <lineage>
        <taxon>Bacteria</taxon>
        <taxon>Bacillati</taxon>
        <taxon>Actinomycetota</taxon>
        <taxon>Actinomycetes</taxon>
        <taxon>Mycobacteriales</taxon>
        <taxon>Corynebacteriaceae</taxon>
        <taxon>Corynebacterium</taxon>
    </lineage>
</organism>
<dbReference type="InterPro" id="IPR013595">
    <property type="entry name" value="Pept_S33_TAP-like_C"/>
</dbReference>
<dbReference type="InterPro" id="IPR029058">
    <property type="entry name" value="AB_hydrolase_fold"/>
</dbReference>
<dbReference type="InterPro" id="IPR051601">
    <property type="entry name" value="Serine_prot/Carboxylest_S33"/>
</dbReference>
<dbReference type="PANTHER" id="PTHR43248:SF29">
    <property type="entry name" value="TRIPEPTIDYL AMINOPEPTIDASE"/>
    <property type="match status" value="1"/>
</dbReference>
<keyword evidence="2 4" id="KW-0732">Signal</keyword>
<protein>
    <submittedName>
        <fullName evidence="7">Alpha/beta fold hydrolase</fullName>
    </submittedName>
</protein>
<dbReference type="Gene3D" id="3.40.50.1820">
    <property type="entry name" value="alpha/beta hydrolase"/>
    <property type="match status" value="1"/>
</dbReference>
<evidence type="ECO:0000256" key="1">
    <source>
        <dbReference type="ARBA" id="ARBA00010088"/>
    </source>
</evidence>
<gene>
    <name evidence="7" type="ORF">G7Y29_04255</name>
</gene>
<dbReference type="Pfam" id="PF08386">
    <property type="entry name" value="Abhydrolase_4"/>
    <property type="match status" value="1"/>
</dbReference>
<proteinExistence type="inferred from homology"/>
<dbReference type="RefSeq" id="WP_165002133.1">
    <property type="nucleotide sequence ID" value="NZ_CP064955.1"/>
</dbReference>
<dbReference type="Proteomes" id="UP000594586">
    <property type="component" value="Chromosome"/>
</dbReference>
<name>A0A7T0KQ71_9CORY</name>
<dbReference type="Pfam" id="PF00561">
    <property type="entry name" value="Abhydrolase_1"/>
    <property type="match status" value="1"/>
</dbReference>
<dbReference type="GO" id="GO:0016787">
    <property type="term" value="F:hydrolase activity"/>
    <property type="evidence" value="ECO:0007669"/>
    <property type="project" value="UniProtKB-KW"/>
</dbReference>
<evidence type="ECO:0000313" key="8">
    <source>
        <dbReference type="Proteomes" id="UP000594586"/>
    </source>
</evidence>
<evidence type="ECO:0000313" key="7">
    <source>
        <dbReference type="EMBL" id="QPK84003.1"/>
    </source>
</evidence>
<feature type="domain" description="Peptidase S33 tripeptidyl aminopeptidase-like C-terminal" evidence="6">
    <location>
        <begin position="440"/>
        <end position="523"/>
    </location>
</feature>
<dbReference type="SUPFAM" id="SSF53474">
    <property type="entry name" value="alpha/beta-Hydrolases"/>
    <property type="match status" value="1"/>
</dbReference>
<evidence type="ECO:0000259" key="5">
    <source>
        <dbReference type="Pfam" id="PF00561"/>
    </source>
</evidence>
<reference evidence="7 8" key="1">
    <citation type="submission" date="2020-11" db="EMBL/GenBank/DDBJ databases">
        <title>Corynebacterium sp. MC1420.</title>
        <authorList>
            <person name="Zhou J."/>
        </authorList>
    </citation>
    <scope>NUCLEOTIDE SEQUENCE [LARGE SCALE GENOMIC DNA]</scope>
    <source>
        <strain evidence="7 8">MC1420</strain>
    </source>
</reference>
<feature type="domain" description="AB hydrolase-1" evidence="5">
    <location>
        <begin position="114"/>
        <end position="267"/>
    </location>
</feature>
<dbReference type="AlphaFoldDB" id="A0A7T0KQ71"/>
<keyword evidence="8" id="KW-1185">Reference proteome</keyword>
<dbReference type="EMBL" id="CP064955">
    <property type="protein sequence ID" value="QPK84003.1"/>
    <property type="molecule type" value="Genomic_DNA"/>
</dbReference>
<accession>A0A7T0KQ71</accession>
<dbReference type="KEGG" id="cqn:G7Y29_04255"/>
<feature type="signal peptide" evidence="4">
    <location>
        <begin position="1"/>
        <end position="26"/>
    </location>
</feature>
<dbReference type="InterPro" id="IPR000073">
    <property type="entry name" value="AB_hydrolase_1"/>
</dbReference>
<dbReference type="PANTHER" id="PTHR43248">
    <property type="entry name" value="2-SUCCINYL-6-HYDROXY-2,4-CYCLOHEXADIENE-1-CARBOXYLATE SYNTHASE"/>
    <property type="match status" value="1"/>
</dbReference>
<evidence type="ECO:0000259" key="6">
    <source>
        <dbReference type="Pfam" id="PF08386"/>
    </source>
</evidence>
<keyword evidence="3 7" id="KW-0378">Hydrolase</keyword>
<feature type="chain" id="PRO_5038722124" evidence="4">
    <location>
        <begin position="27"/>
        <end position="530"/>
    </location>
</feature>
<comment type="similarity">
    <text evidence="1">Belongs to the peptidase S33 family.</text>
</comment>